<evidence type="ECO:0000256" key="12">
    <source>
        <dbReference type="ARBA" id="ARBA00023211"/>
    </source>
</evidence>
<comment type="cofactor">
    <cofactor evidence="5">
        <name>Fe(2+)</name>
        <dbReference type="ChEBI" id="CHEBI:29033"/>
    </cofactor>
</comment>
<feature type="binding site" evidence="18">
    <location>
        <begin position="236"/>
        <end position="237"/>
    </location>
    <ligand>
        <name>substrate</name>
    </ligand>
</feature>
<dbReference type="EC" id="5.1.3.1" evidence="8"/>
<reference evidence="19 20" key="1">
    <citation type="submission" date="2017-06" db="EMBL/GenBank/DDBJ databases">
        <title>A platform for efficient transgenesis in Macrostomum lignano, a flatworm model organism for stem cell research.</title>
        <authorList>
            <person name="Berezikov E."/>
        </authorList>
    </citation>
    <scope>NUCLEOTIDE SEQUENCE [LARGE SCALE GENOMIC DNA]</scope>
    <source>
        <strain evidence="19">DV1</strain>
        <tissue evidence="19">Whole organism</tissue>
    </source>
</reference>
<feature type="binding site" evidence="18">
    <location>
        <position position="28"/>
    </location>
    <ligand>
        <name>substrate</name>
    </ligand>
</feature>
<dbReference type="PIRSF" id="PIRSF001461">
    <property type="entry name" value="RPE"/>
    <property type="match status" value="1"/>
</dbReference>
<dbReference type="GO" id="GO:0046872">
    <property type="term" value="F:metal ion binding"/>
    <property type="evidence" value="ECO:0007669"/>
    <property type="project" value="UniProtKB-KW"/>
</dbReference>
<dbReference type="STRING" id="282301.A0A267DIL8"/>
<name>A0A267DIL8_9PLAT</name>
<dbReference type="EMBL" id="NIVC01003962">
    <property type="protein sequence ID" value="PAA49150.1"/>
    <property type="molecule type" value="Genomic_DNA"/>
</dbReference>
<keyword evidence="12 17" id="KW-0464">Manganese</keyword>
<evidence type="ECO:0000256" key="18">
    <source>
        <dbReference type="PIRSR" id="PIRSR001461-3"/>
    </source>
</evidence>
<dbReference type="PROSITE" id="PS01085">
    <property type="entry name" value="RIBUL_P_3_EPIMER_1"/>
    <property type="match status" value="1"/>
</dbReference>
<dbReference type="CDD" id="cd00429">
    <property type="entry name" value="RPE"/>
    <property type="match status" value="1"/>
</dbReference>
<feature type="binding site" evidence="17">
    <location>
        <position position="214"/>
    </location>
    <ligand>
        <name>a divalent metal cation</name>
        <dbReference type="ChEBI" id="CHEBI:60240"/>
    </ligand>
</feature>
<comment type="cofactor">
    <cofactor evidence="3">
        <name>Co(2+)</name>
        <dbReference type="ChEBI" id="CHEBI:48828"/>
    </cofactor>
</comment>
<comment type="cofactor">
    <cofactor evidence="2">
        <name>Mn(2+)</name>
        <dbReference type="ChEBI" id="CHEBI:29035"/>
    </cofactor>
</comment>
<evidence type="ECO:0000256" key="14">
    <source>
        <dbReference type="ARBA" id="ARBA00023277"/>
    </source>
</evidence>
<evidence type="ECO:0000256" key="6">
    <source>
        <dbReference type="ARBA" id="ARBA00009541"/>
    </source>
</evidence>
<feature type="binding site" evidence="17">
    <location>
        <position position="53"/>
    </location>
    <ligand>
        <name>a divalent metal cation</name>
        <dbReference type="ChEBI" id="CHEBI:60240"/>
    </ligand>
</feature>
<dbReference type="OrthoDB" id="1927044at2759"/>
<dbReference type="GO" id="GO:0005975">
    <property type="term" value="P:carbohydrate metabolic process"/>
    <property type="evidence" value="ECO:0007669"/>
    <property type="project" value="InterPro"/>
</dbReference>
<evidence type="ECO:0000256" key="9">
    <source>
        <dbReference type="ARBA" id="ARBA00022723"/>
    </source>
</evidence>
<dbReference type="GO" id="GO:0006098">
    <property type="term" value="P:pentose-phosphate shunt"/>
    <property type="evidence" value="ECO:0007669"/>
    <property type="project" value="InterPro"/>
</dbReference>
<dbReference type="FunFam" id="3.20.20.70:FF:000191">
    <property type="entry name" value="ribulose-phosphate 3-epimerase isoform X2"/>
    <property type="match status" value="2"/>
</dbReference>
<evidence type="ECO:0000256" key="13">
    <source>
        <dbReference type="ARBA" id="ARBA00023235"/>
    </source>
</evidence>
<keyword evidence="10 17" id="KW-0862">Zinc</keyword>
<dbReference type="Gene3D" id="3.20.20.70">
    <property type="entry name" value="Aldolase class I"/>
    <property type="match status" value="1"/>
</dbReference>
<comment type="cofactor">
    <cofactor evidence="17">
        <name>a divalent metal cation</name>
        <dbReference type="ChEBI" id="CHEBI:60240"/>
    </cofactor>
    <text evidence="17">Binds 1 divalent metal cation per subunit.</text>
</comment>
<evidence type="ECO:0000256" key="10">
    <source>
        <dbReference type="ARBA" id="ARBA00022833"/>
    </source>
</evidence>
<dbReference type="GO" id="GO:0004750">
    <property type="term" value="F:D-ribulose-phosphate 3-epimerase activity"/>
    <property type="evidence" value="ECO:0007669"/>
    <property type="project" value="UniProtKB-EC"/>
</dbReference>
<dbReference type="InterPro" id="IPR026019">
    <property type="entry name" value="Ribul_P_3_epim"/>
</dbReference>
<dbReference type="Proteomes" id="UP000215902">
    <property type="component" value="Unassembled WGS sequence"/>
</dbReference>
<comment type="catalytic activity">
    <reaction evidence="1">
        <text>D-ribulose 5-phosphate = D-xylulose 5-phosphate</text>
        <dbReference type="Rhea" id="RHEA:13677"/>
        <dbReference type="ChEBI" id="CHEBI:57737"/>
        <dbReference type="ChEBI" id="CHEBI:58121"/>
        <dbReference type="EC" id="5.1.3.1"/>
    </reaction>
</comment>
<feature type="binding site" evidence="18">
    <location>
        <begin position="185"/>
        <end position="188"/>
    </location>
    <ligand>
        <name>substrate</name>
    </ligand>
</feature>
<evidence type="ECO:0000256" key="4">
    <source>
        <dbReference type="ARBA" id="ARBA00001947"/>
    </source>
</evidence>
<keyword evidence="20" id="KW-1185">Reference proteome</keyword>
<dbReference type="NCBIfam" id="NF004076">
    <property type="entry name" value="PRK05581.1-4"/>
    <property type="match status" value="1"/>
</dbReference>
<protein>
    <recommendedName>
        <fullName evidence="8">ribulose-phosphate 3-epimerase</fullName>
        <ecNumber evidence="8">5.1.3.1</ecNumber>
    </recommendedName>
</protein>
<feature type="binding site" evidence="17">
    <location>
        <position position="87"/>
    </location>
    <ligand>
        <name>a divalent metal cation</name>
        <dbReference type="ChEBI" id="CHEBI:60240"/>
    </ligand>
</feature>
<organism evidence="19 20">
    <name type="scientific">Macrostomum lignano</name>
    <dbReference type="NCBI Taxonomy" id="282301"/>
    <lineage>
        <taxon>Eukaryota</taxon>
        <taxon>Metazoa</taxon>
        <taxon>Spiralia</taxon>
        <taxon>Lophotrochozoa</taxon>
        <taxon>Platyhelminthes</taxon>
        <taxon>Rhabditophora</taxon>
        <taxon>Macrostomorpha</taxon>
        <taxon>Macrostomida</taxon>
        <taxon>Macrostomidae</taxon>
        <taxon>Macrostomum</taxon>
    </lineage>
</organism>
<evidence type="ECO:0000256" key="8">
    <source>
        <dbReference type="ARBA" id="ARBA00013188"/>
    </source>
</evidence>
<sequence length="258" mass="27850">LLIFNKHQVLMQPQQCQPHSPPVKVAASILNSDLAELHSECNRMISAGSDFLHLDVMDGHFVPNLTFGHPVVQCLRPKLPGVLLEVHMMVSKPRQWVQPMASAGANQYTFHLEPFCQIGSTGGGSDSSSPVVGNVDTEACSECIRHIRENRMRVGLGISPDTPVHLVFPFVESVDQILVMTVHPGFGGQSFMSDMMPKVKSLRDRYATLDIEVDGGVTPDNVAQCASAGANVLVSGTALIKSPDPAAVVARLKSVYKS</sequence>
<keyword evidence="9 17" id="KW-0479">Metal-binding</keyword>
<evidence type="ECO:0000256" key="3">
    <source>
        <dbReference type="ARBA" id="ARBA00001941"/>
    </source>
</evidence>
<evidence type="ECO:0000256" key="17">
    <source>
        <dbReference type="PIRSR" id="PIRSR001461-2"/>
    </source>
</evidence>
<dbReference type="InterPro" id="IPR011060">
    <property type="entry name" value="RibuloseP-bd_barrel"/>
</dbReference>
<gene>
    <name evidence="19" type="ORF">BOX15_Mlig016569g3</name>
</gene>
<evidence type="ECO:0000256" key="16">
    <source>
        <dbReference type="PIRSR" id="PIRSR001461-1"/>
    </source>
</evidence>
<dbReference type="Pfam" id="PF00834">
    <property type="entry name" value="Ribul_P_3_epim"/>
    <property type="match status" value="2"/>
</dbReference>
<accession>A0A267DIL8</accession>
<comment type="caution">
    <text evidence="19">The sequence shown here is derived from an EMBL/GenBank/DDBJ whole genome shotgun (WGS) entry which is preliminary data.</text>
</comment>
<dbReference type="AlphaFoldDB" id="A0A267DIL8"/>
<dbReference type="HAMAP" id="MF_02227">
    <property type="entry name" value="RPE"/>
    <property type="match status" value="1"/>
</dbReference>
<keyword evidence="17" id="KW-0170">Cobalt</keyword>
<dbReference type="PANTHER" id="PTHR11749">
    <property type="entry name" value="RIBULOSE-5-PHOSPHATE-3-EPIMERASE"/>
    <property type="match status" value="1"/>
</dbReference>
<feature type="binding site" evidence="18">
    <location>
        <position position="216"/>
    </location>
    <ligand>
        <name>substrate</name>
    </ligand>
</feature>
<evidence type="ECO:0000256" key="7">
    <source>
        <dbReference type="ARBA" id="ARBA00011738"/>
    </source>
</evidence>
<evidence type="ECO:0000256" key="2">
    <source>
        <dbReference type="ARBA" id="ARBA00001936"/>
    </source>
</evidence>
<keyword evidence="11" id="KW-0408">Iron</keyword>
<keyword evidence="13" id="KW-0413">Isomerase</keyword>
<feature type="binding site" evidence="17">
    <location>
        <position position="55"/>
    </location>
    <ligand>
        <name>a divalent metal cation</name>
        <dbReference type="ChEBI" id="CHEBI:60240"/>
    </ligand>
</feature>
<comment type="similarity">
    <text evidence="6">Belongs to the ribulose-phosphate 3-epimerase family.</text>
</comment>
<feature type="active site" description="Proton acceptor" evidence="16">
    <location>
        <position position="55"/>
    </location>
</feature>
<evidence type="ECO:0000256" key="15">
    <source>
        <dbReference type="ARBA" id="ARBA00057323"/>
    </source>
</evidence>
<evidence type="ECO:0000256" key="11">
    <source>
        <dbReference type="ARBA" id="ARBA00023004"/>
    </source>
</evidence>
<comment type="function">
    <text evidence="15">Catalyzes the reversible epimerization of D-ribulose 5-phosphate to D-xylulose 5-phosphate.</text>
</comment>
<comment type="cofactor">
    <cofactor evidence="4">
        <name>Zn(2+)</name>
        <dbReference type="ChEBI" id="CHEBI:29105"/>
    </cofactor>
</comment>
<feature type="active site" description="Proton donor" evidence="16">
    <location>
        <position position="214"/>
    </location>
</feature>
<evidence type="ECO:0000313" key="20">
    <source>
        <dbReference type="Proteomes" id="UP000215902"/>
    </source>
</evidence>
<proteinExistence type="inferred from homology"/>
<comment type="subunit">
    <text evidence="7">Homodimer.</text>
</comment>
<dbReference type="InterPro" id="IPR013785">
    <property type="entry name" value="Aldolase_TIM"/>
</dbReference>
<dbReference type="PROSITE" id="PS01086">
    <property type="entry name" value="RIBUL_P_3_EPIMER_2"/>
    <property type="match status" value="1"/>
</dbReference>
<feature type="binding site" evidence="18">
    <location>
        <position position="87"/>
    </location>
    <ligand>
        <name>substrate</name>
    </ligand>
</feature>
<evidence type="ECO:0000256" key="5">
    <source>
        <dbReference type="ARBA" id="ARBA00001954"/>
    </source>
</evidence>
<evidence type="ECO:0000256" key="1">
    <source>
        <dbReference type="ARBA" id="ARBA00001782"/>
    </source>
</evidence>
<dbReference type="InterPro" id="IPR000056">
    <property type="entry name" value="Ribul_P_3_epim-like"/>
</dbReference>
<keyword evidence="14" id="KW-0119">Carbohydrate metabolism</keyword>
<evidence type="ECO:0000313" key="19">
    <source>
        <dbReference type="EMBL" id="PAA49150.1"/>
    </source>
</evidence>
<dbReference type="SUPFAM" id="SSF51366">
    <property type="entry name" value="Ribulose-phoshate binding barrel"/>
    <property type="match status" value="1"/>
</dbReference>
<feature type="non-terminal residue" evidence="19">
    <location>
        <position position="1"/>
    </location>
</feature>